<accession>A0A1Y0B209</accession>
<organism evidence="1">
    <name type="scientific">Utricularia reniformis</name>
    <dbReference type="NCBI Taxonomy" id="192314"/>
    <lineage>
        <taxon>Eukaryota</taxon>
        <taxon>Viridiplantae</taxon>
        <taxon>Streptophyta</taxon>
        <taxon>Embryophyta</taxon>
        <taxon>Tracheophyta</taxon>
        <taxon>Spermatophyta</taxon>
        <taxon>Magnoliopsida</taxon>
        <taxon>eudicotyledons</taxon>
        <taxon>Gunneridae</taxon>
        <taxon>Pentapetalae</taxon>
        <taxon>asterids</taxon>
        <taxon>lamiids</taxon>
        <taxon>Lamiales</taxon>
        <taxon>Lentibulariaceae</taxon>
        <taxon>Utricularia</taxon>
    </lineage>
</organism>
<dbReference type="AlphaFoldDB" id="A0A1Y0B209"/>
<sequence>MTKALMEMLLMAIISCAVSTKSTTYLYFYCPYV</sequence>
<reference evidence="1" key="1">
    <citation type="submission" date="2017-03" db="EMBL/GenBank/DDBJ databases">
        <title>The mitochondrial genome of the carnivorous plant Utricularia reniformis (Lentibulariaceae): structure, comparative analysis and evolutionary landmarks.</title>
        <authorList>
            <person name="Silva S.R."/>
            <person name="Alvarenga D.O."/>
            <person name="Michael T.P."/>
            <person name="Miranda V.F.O."/>
            <person name="Varani A.M."/>
        </authorList>
    </citation>
    <scope>NUCLEOTIDE SEQUENCE</scope>
</reference>
<protein>
    <submittedName>
        <fullName evidence="1">Uncharacterized protein</fullName>
    </submittedName>
</protein>
<dbReference type="EMBL" id="KY774314">
    <property type="protein sequence ID" value="ART31424.1"/>
    <property type="molecule type" value="Genomic_DNA"/>
</dbReference>
<geneLocation type="mitochondrion" evidence="1"/>
<evidence type="ECO:0000313" key="1">
    <source>
        <dbReference type="EMBL" id="ART31424.1"/>
    </source>
</evidence>
<proteinExistence type="predicted"/>
<name>A0A1Y0B209_9LAMI</name>
<keyword evidence="1" id="KW-0496">Mitochondrion</keyword>
<gene>
    <name evidence="1" type="ORF">AEK19_MT1210</name>
</gene>